<comment type="caution">
    <text evidence="4">The sequence shown here is derived from an EMBL/GenBank/DDBJ whole genome shotgun (WGS) entry which is preliminary data.</text>
</comment>
<keyword evidence="1" id="KW-0238">DNA-binding</keyword>
<gene>
    <name evidence="4" type="ORF">AYJ54_00485</name>
</gene>
<dbReference type="AlphaFoldDB" id="A0A176YGI3"/>
<dbReference type="Gene3D" id="1.10.150.130">
    <property type="match status" value="1"/>
</dbReference>
<accession>A0A176YGI3</accession>
<dbReference type="GO" id="GO:0006310">
    <property type="term" value="P:DNA recombination"/>
    <property type="evidence" value="ECO:0007669"/>
    <property type="project" value="UniProtKB-KW"/>
</dbReference>
<evidence type="ECO:0000256" key="2">
    <source>
        <dbReference type="ARBA" id="ARBA00023172"/>
    </source>
</evidence>
<organism evidence="4 5">
    <name type="scientific">Bradyrhizobium centrolobii</name>
    <dbReference type="NCBI Taxonomy" id="1505087"/>
    <lineage>
        <taxon>Bacteria</taxon>
        <taxon>Pseudomonadati</taxon>
        <taxon>Pseudomonadota</taxon>
        <taxon>Alphaproteobacteria</taxon>
        <taxon>Hyphomicrobiales</taxon>
        <taxon>Nitrobacteraceae</taxon>
        <taxon>Bradyrhizobium</taxon>
    </lineage>
</organism>
<proteinExistence type="predicted"/>
<evidence type="ECO:0000313" key="4">
    <source>
        <dbReference type="EMBL" id="OAF05417.1"/>
    </source>
</evidence>
<dbReference type="InterPro" id="IPR010998">
    <property type="entry name" value="Integrase_recombinase_N"/>
</dbReference>
<dbReference type="InterPro" id="IPR011010">
    <property type="entry name" value="DNA_brk_join_enz"/>
</dbReference>
<dbReference type="Proteomes" id="UP000076959">
    <property type="component" value="Unassembled WGS sequence"/>
</dbReference>
<dbReference type="GO" id="GO:0015074">
    <property type="term" value="P:DNA integration"/>
    <property type="evidence" value="ECO:0007669"/>
    <property type="project" value="InterPro"/>
</dbReference>
<evidence type="ECO:0000256" key="1">
    <source>
        <dbReference type="ARBA" id="ARBA00023125"/>
    </source>
</evidence>
<dbReference type="GO" id="GO:0003677">
    <property type="term" value="F:DNA binding"/>
    <property type="evidence" value="ECO:0007669"/>
    <property type="project" value="UniProtKB-KW"/>
</dbReference>
<dbReference type="Pfam" id="PF00589">
    <property type="entry name" value="Phage_integrase"/>
    <property type="match status" value="1"/>
</dbReference>
<keyword evidence="5" id="KW-1185">Reference proteome</keyword>
<dbReference type="InterPro" id="IPR002104">
    <property type="entry name" value="Integrase_catalytic"/>
</dbReference>
<reference evidence="4 5" key="1">
    <citation type="submission" date="2016-03" db="EMBL/GenBank/DDBJ databases">
        <title>Draft Genome Sequence of the Strain BR 10245 (Bradyrhizobium sp.) isolated from nodules of Centrolobium paraense.</title>
        <authorList>
            <person name="Simoes-Araujo J.L.Sr."/>
            <person name="Barauna A.C."/>
            <person name="Silva K."/>
            <person name="Zilli J.E."/>
        </authorList>
    </citation>
    <scope>NUCLEOTIDE SEQUENCE [LARGE SCALE GENOMIC DNA]</scope>
    <source>
        <strain evidence="4 5">BR 10245</strain>
    </source>
</reference>
<evidence type="ECO:0000259" key="3">
    <source>
        <dbReference type="Pfam" id="PF00589"/>
    </source>
</evidence>
<evidence type="ECO:0000313" key="5">
    <source>
        <dbReference type="Proteomes" id="UP000076959"/>
    </source>
</evidence>
<dbReference type="EMBL" id="LUUB01000079">
    <property type="protein sequence ID" value="OAF05417.1"/>
    <property type="molecule type" value="Genomic_DNA"/>
</dbReference>
<keyword evidence="2" id="KW-0233">DNA recombination</keyword>
<protein>
    <recommendedName>
        <fullName evidence="3">Tyr recombinase domain-containing protein</fullName>
    </recommendedName>
</protein>
<dbReference type="SUPFAM" id="SSF56349">
    <property type="entry name" value="DNA breaking-rejoining enzymes"/>
    <property type="match status" value="1"/>
</dbReference>
<dbReference type="InterPro" id="IPR013762">
    <property type="entry name" value="Integrase-like_cat_sf"/>
</dbReference>
<feature type="domain" description="Tyr recombinase" evidence="3">
    <location>
        <begin position="263"/>
        <end position="392"/>
    </location>
</feature>
<dbReference type="Gene3D" id="1.10.443.10">
    <property type="entry name" value="Intergrase catalytic core"/>
    <property type="match status" value="1"/>
</dbReference>
<sequence>MEKPKIEGAPGLVWRPRKNAWVATWQARSDLIKLGFMPQTVQLMSCTEQPTEKEAKHIKAQCERLQSEMLIFSRAGEFVVPDGVRTVRELISKYQTDTASRHVKKRYWTRRNHESVLKKIVTTHGDEQIADIRFKTLVNWHDEWSEQGQKLTTGHSCMSLLRSSFAFGMSILEDRECERVLPLFRELRLETGGEAREEAITAEQVTAHRAKCREIGYFSMALAQAFQFDCMFRQKDVLGEWIPLEEREVSDVIHRRRKLKWVRGLRWEMISDDFILTKVTSKKGKKITIDLKLCPMVMEDMQILIDFLGGKPAKGPVVVLESSAQPWSSEFFRQTWRKVARICKIPDNVQNRDSRAGAISEATEAGAELEHVKHAATHSNINMTERYSRLKDKKIRNVQLIRLEKRNGTKTE</sequence>
<name>A0A176YGI3_9BRAD</name>
<dbReference type="STRING" id="1505087.AYJ54_00485"/>